<keyword evidence="1" id="KW-0175">Coiled coil</keyword>
<organism evidence="3 4">
    <name type="scientific">Saponaria officinalis</name>
    <name type="common">Common soapwort</name>
    <name type="synonym">Lychnis saponaria</name>
    <dbReference type="NCBI Taxonomy" id="3572"/>
    <lineage>
        <taxon>Eukaryota</taxon>
        <taxon>Viridiplantae</taxon>
        <taxon>Streptophyta</taxon>
        <taxon>Embryophyta</taxon>
        <taxon>Tracheophyta</taxon>
        <taxon>Spermatophyta</taxon>
        <taxon>Magnoliopsida</taxon>
        <taxon>eudicotyledons</taxon>
        <taxon>Gunneridae</taxon>
        <taxon>Pentapetalae</taxon>
        <taxon>Caryophyllales</taxon>
        <taxon>Caryophyllaceae</taxon>
        <taxon>Caryophylleae</taxon>
        <taxon>Saponaria</taxon>
    </lineage>
</organism>
<reference evidence="3" key="1">
    <citation type="submission" date="2024-03" db="EMBL/GenBank/DDBJ databases">
        <title>WGS assembly of Saponaria officinalis var. Norfolk2.</title>
        <authorList>
            <person name="Jenkins J."/>
            <person name="Shu S."/>
            <person name="Grimwood J."/>
            <person name="Barry K."/>
            <person name="Goodstein D."/>
            <person name="Schmutz J."/>
            <person name="Leebens-Mack J."/>
            <person name="Osbourn A."/>
        </authorList>
    </citation>
    <scope>NUCLEOTIDE SEQUENCE [LARGE SCALE GENOMIC DNA]</scope>
    <source>
        <strain evidence="3">JIC</strain>
    </source>
</reference>
<keyword evidence="4" id="KW-1185">Reference proteome</keyword>
<accession>A0AAW1JM95</accession>
<dbReference type="AlphaFoldDB" id="A0AAW1JM95"/>
<evidence type="ECO:0000256" key="2">
    <source>
        <dbReference type="SAM" id="MobiDB-lite"/>
    </source>
</evidence>
<feature type="coiled-coil region" evidence="1">
    <location>
        <begin position="21"/>
        <end position="55"/>
    </location>
</feature>
<protein>
    <recommendedName>
        <fullName evidence="5">Protein DEFECTIVE IN MERISTEM SILENCING 3</fullName>
    </recommendedName>
</protein>
<name>A0AAW1JM95_SAPOF</name>
<dbReference type="Proteomes" id="UP001443914">
    <property type="component" value="Unassembled WGS sequence"/>
</dbReference>
<evidence type="ECO:0008006" key="5">
    <source>
        <dbReference type="Google" id="ProtNLM"/>
    </source>
</evidence>
<comment type="caution">
    <text evidence="3">The sequence shown here is derived from an EMBL/GenBank/DDBJ whole genome shotgun (WGS) entry which is preliminary data.</text>
</comment>
<gene>
    <name evidence="3" type="ORF">RND81_07G006000</name>
</gene>
<dbReference type="PANTHER" id="PTHR33566">
    <property type="entry name" value="EN/SPM-LIKE TRANSPOSON-RELATED"/>
    <property type="match status" value="1"/>
</dbReference>
<sequence length="419" mass="46908">MNSGNDGSNGAPYANCLMTGTKKLQDELEKTGSKMRQHEENLKLLKVQKNQLDDAILDLQSLGKSLSSGAPNTEDDDSSNGRTEEGTVEQILNHEKSAAIIFCHLKNRHGIQLSNHSLSQELLGIVATLGKVDNDNLSRLFSEYLGLPKMLAIICKTYESVKSLETYDFEGAVNKFSGIYAPRSSVGQTLEGRFLVFCLESLRPYAGEIVADNPQRRLDILNPRLPSGDIPAGFLGFAVNMVHIDRSHLYCLASGGCGLRETLFYNLFSRLKVYRTRAEMLLALPCITDGAVSLDGGMISATGVFSLGTREDVSVRFPRCSGNDRLPVKYYELENQLKQKKWEKERLDEDIHREQALCNQEKYKFQLQKQDFLKFLADSSNFLTQFKIQHTSQNGQKQGTPDRGQNTPRSGWSHDQNKI</sequence>
<proteinExistence type="predicted"/>
<dbReference type="EMBL" id="JBDFQZ010000007">
    <property type="protein sequence ID" value="KAK9704705.1"/>
    <property type="molecule type" value="Genomic_DNA"/>
</dbReference>
<feature type="region of interest" description="Disordered" evidence="2">
    <location>
        <begin position="65"/>
        <end position="86"/>
    </location>
</feature>
<dbReference type="PANTHER" id="PTHR33566:SF6">
    <property type="entry name" value="PROTEIN DEFECTIVE IN MERISTEM SILENCING 3"/>
    <property type="match status" value="1"/>
</dbReference>
<evidence type="ECO:0000256" key="1">
    <source>
        <dbReference type="SAM" id="Coils"/>
    </source>
</evidence>
<evidence type="ECO:0000313" key="3">
    <source>
        <dbReference type="EMBL" id="KAK9704705.1"/>
    </source>
</evidence>
<evidence type="ECO:0000313" key="4">
    <source>
        <dbReference type="Proteomes" id="UP001443914"/>
    </source>
</evidence>
<feature type="region of interest" description="Disordered" evidence="2">
    <location>
        <begin position="390"/>
        <end position="419"/>
    </location>
</feature>